<dbReference type="PANTHER" id="PTHR46682:SF1">
    <property type="entry name" value="ADHESION G-PROTEIN COUPLED RECEPTOR V1"/>
    <property type="match status" value="1"/>
</dbReference>
<dbReference type="PRINTS" id="PR00313">
    <property type="entry name" value="CABNDNGRPT"/>
</dbReference>
<dbReference type="InterPro" id="IPR026919">
    <property type="entry name" value="ADGRV1"/>
</dbReference>
<feature type="domain" description="Calx-beta" evidence="4">
    <location>
        <begin position="2"/>
        <end position="103"/>
    </location>
</feature>
<organism evidence="5 6">
    <name type="scientific">Skermanella stibiiresistens SB22</name>
    <dbReference type="NCBI Taxonomy" id="1385369"/>
    <lineage>
        <taxon>Bacteria</taxon>
        <taxon>Pseudomonadati</taxon>
        <taxon>Pseudomonadota</taxon>
        <taxon>Alphaproteobacteria</taxon>
        <taxon>Rhodospirillales</taxon>
        <taxon>Azospirillaceae</taxon>
        <taxon>Skermanella</taxon>
    </lineage>
</organism>
<keyword evidence="1" id="KW-0732">Signal</keyword>
<evidence type="ECO:0000313" key="5">
    <source>
        <dbReference type="EMBL" id="EWY36503.1"/>
    </source>
</evidence>
<feature type="domain" description="Calx-beta" evidence="4">
    <location>
        <begin position="124"/>
        <end position="225"/>
    </location>
</feature>
<accession>W9GYE4</accession>
<dbReference type="AlphaFoldDB" id="W9GYE4"/>
<dbReference type="InterPro" id="IPR003644">
    <property type="entry name" value="Calx_beta"/>
</dbReference>
<dbReference type="Gene3D" id="2.150.10.10">
    <property type="entry name" value="Serralysin-like metalloprotease, C-terminal"/>
    <property type="match status" value="1"/>
</dbReference>
<dbReference type="InterPro" id="IPR011049">
    <property type="entry name" value="Serralysin-like_metalloprot_C"/>
</dbReference>
<dbReference type="STRING" id="1385369.N825_26505"/>
<comment type="caution">
    <text evidence="5">The sequence shown here is derived from an EMBL/GenBank/DDBJ whole genome shotgun (WGS) entry which is preliminary data.</text>
</comment>
<dbReference type="SUPFAM" id="SSF51120">
    <property type="entry name" value="beta-Roll"/>
    <property type="match status" value="1"/>
</dbReference>
<dbReference type="Pfam" id="PF00353">
    <property type="entry name" value="HemolysinCabind"/>
    <property type="match status" value="1"/>
</dbReference>
<gene>
    <name evidence="5" type="ORF">N825_26505</name>
</gene>
<dbReference type="Gene3D" id="2.60.40.2030">
    <property type="match status" value="2"/>
</dbReference>
<dbReference type="Pfam" id="PF03160">
    <property type="entry name" value="Calx-beta"/>
    <property type="match status" value="2"/>
</dbReference>
<dbReference type="Proteomes" id="UP000019486">
    <property type="component" value="Unassembled WGS sequence"/>
</dbReference>
<dbReference type="GO" id="GO:0016020">
    <property type="term" value="C:membrane"/>
    <property type="evidence" value="ECO:0007669"/>
    <property type="project" value="InterPro"/>
</dbReference>
<dbReference type="SUPFAM" id="SSF141072">
    <property type="entry name" value="CalX-like"/>
    <property type="match status" value="2"/>
</dbReference>
<dbReference type="InterPro" id="IPR038081">
    <property type="entry name" value="CalX-like_sf"/>
</dbReference>
<keyword evidence="2" id="KW-0677">Repeat</keyword>
<reference evidence="5 6" key="1">
    <citation type="submission" date="2013-08" db="EMBL/GenBank/DDBJ databases">
        <title>The genome sequence of Skermanella stibiiresistens.</title>
        <authorList>
            <person name="Zhu W."/>
            <person name="Wang G."/>
        </authorList>
    </citation>
    <scope>NUCLEOTIDE SEQUENCE [LARGE SCALE GENOMIC DNA]</scope>
    <source>
        <strain evidence="5 6">SB22</strain>
    </source>
</reference>
<dbReference type="GO" id="GO:0005509">
    <property type="term" value="F:calcium ion binding"/>
    <property type="evidence" value="ECO:0007669"/>
    <property type="project" value="InterPro"/>
</dbReference>
<proteinExistence type="predicted"/>
<name>W9GYE4_9PROT</name>
<evidence type="ECO:0000256" key="2">
    <source>
        <dbReference type="ARBA" id="ARBA00022737"/>
    </source>
</evidence>
<keyword evidence="6" id="KW-1185">Reference proteome</keyword>
<feature type="non-terminal residue" evidence="5">
    <location>
        <position position="308"/>
    </location>
</feature>
<dbReference type="PROSITE" id="PS00330">
    <property type="entry name" value="HEMOLYSIN_CALCIUM"/>
    <property type="match status" value="2"/>
</dbReference>
<dbReference type="InterPro" id="IPR018511">
    <property type="entry name" value="Hemolysin-typ_Ca-bd_CS"/>
</dbReference>
<dbReference type="RefSeq" id="WP_198038989.1">
    <property type="nucleotide sequence ID" value="NZ_AVFL01000042.1"/>
</dbReference>
<protein>
    <recommendedName>
        <fullName evidence="4">Calx-beta domain-containing protein</fullName>
    </recommendedName>
</protein>
<dbReference type="PANTHER" id="PTHR46682">
    <property type="entry name" value="ADHESION G-PROTEIN COUPLED RECEPTOR V1"/>
    <property type="match status" value="1"/>
</dbReference>
<dbReference type="GO" id="GO:0004930">
    <property type="term" value="F:G protein-coupled receptor activity"/>
    <property type="evidence" value="ECO:0007669"/>
    <property type="project" value="InterPro"/>
</dbReference>
<sequence>MSDQQLPVINISATDTAEAEGNSGTTPFIFTVTRSGPTTGTSTVSYSIIGTGGNAASASDFSENRLPSGTVEFAPGETTKTITINVAGDTVLETDEEFAVVLQPPTGAIRGTNYVAWSTITNDEVGTLPVINISATYTAEAEGNSGTTPFTFTVTRSGPTTGTSTVSYSIIGTGGNAASASDFSENRLPSGTVEFAPGETTKTITINVAGDTVLETDEEFAVVLQPPTGAIRGTNYVAWSTITNDDQDNQATSGDDSLAGSANNDSIDGLAGNDTILGMAGNDTLAGGGGDDTLDGGLGADSMAGGLG</sequence>
<evidence type="ECO:0000313" key="6">
    <source>
        <dbReference type="Proteomes" id="UP000019486"/>
    </source>
</evidence>
<dbReference type="SMART" id="SM00237">
    <property type="entry name" value="Calx_beta"/>
    <property type="match status" value="2"/>
</dbReference>
<keyword evidence="3" id="KW-0106">Calcium</keyword>
<evidence type="ECO:0000256" key="3">
    <source>
        <dbReference type="ARBA" id="ARBA00022837"/>
    </source>
</evidence>
<evidence type="ECO:0000256" key="1">
    <source>
        <dbReference type="ARBA" id="ARBA00022729"/>
    </source>
</evidence>
<evidence type="ECO:0000259" key="4">
    <source>
        <dbReference type="SMART" id="SM00237"/>
    </source>
</evidence>
<dbReference type="InterPro" id="IPR001343">
    <property type="entry name" value="Hemolysn_Ca-bd"/>
</dbReference>
<dbReference type="EMBL" id="AVFL01000042">
    <property type="protein sequence ID" value="EWY36503.1"/>
    <property type="molecule type" value="Genomic_DNA"/>
</dbReference>